<evidence type="ECO:0000313" key="2">
    <source>
        <dbReference type="EMBL" id="TMQ92896.1"/>
    </source>
</evidence>
<dbReference type="AlphaFoldDB" id="A0A5C4J630"/>
<dbReference type="Gene3D" id="1.10.260.40">
    <property type="entry name" value="lambda repressor-like DNA-binding domains"/>
    <property type="match status" value="1"/>
</dbReference>
<dbReference type="OrthoDB" id="2959414at2"/>
<evidence type="ECO:0000259" key="1">
    <source>
        <dbReference type="PROSITE" id="PS50943"/>
    </source>
</evidence>
<dbReference type="InterPro" id="IPR010982">
    <property type="entry name" value="Lambda_DNA-bd_dom_sf"/>
</dbReference>
<dbReference type="PANTHER" id="PTHR35010:SF4">
    <property type="entry name" value="BLL5781 PROTEIN"/>
    <property type="match status" value="1"/>
</dbReference>
<feature type="domain" description="HTH cro/C1-type" evidence="1">
    <location>
        <begin position="13"/>
        <end position="67"/>
    </location>
</feature>
<dbReference type="Proteomes" id="UP000309174">
    <property type="component" value="Unassembled WGS sequence"/>
</dbReference>
<dbReference type="SMART" id="SM00530">
    <property type="entry name" value="HTH_XRE"/>
    <property type="match status" value="1"/>
</dbReference>
<dbReference type="Pfam" id="PF01381">
    <property type="entry name" value="HTH_3"/>
    <property type="match status" value="1"/>
</dbReference>
<evidence type="ECO:0000313" key="3">
    <source>
        <dbReference type="Proteomes" id="UP000309174"/>
    </source>
</evidence>
<sequence length="268" mass="29446">MSDPTSPGFGALVRYWRRVRAMSQLDLASAAMTTPRHMSFLETGRSNPSREMVLRLAGALDVPLRDRNGLLLSAGFAPLFPHRGLEDSALDRVTMAIGRMLDQHEPFPAVVLDRGWNLVRANDGAARLFGALFAPGPVPGDANVLRLILEPGPVRDGIANWTEVVPALLERARREAVGGVLDLATAELVQELRARPEVEALITAPRMIEPLIPVVDVHFRIGGEYLRFFSMVSSIGTPADVTAQELRVEAFFPSDDGTARRWQPRTRP</sequence>
<proteinExistence type="predicted"/>
<dbReference type="PANTHER" id="PTHR35010">
    <property type="entry name" value="BLL4672 PROTEIN-RELATED"/>
    <property type="match status" value="1"/>
</dbReference>
<gene>
    <name evidence="2" type="ORF">ETD83_26435</name>
</gene>
<dbReference type="Pfam" id="PF17765">
    <property type="entry name" value="MLTR_LBD"/>
    <property type="match status" value="1"/>
</dbReference>
<dbReference type="SUPFAM" id="SSF47413">
    <property type="entry name" value="lambda repressor-like DNA-binding domains"/>
    <property type="match status" value="1"/>
</dbReference>
<comment type="caution">
    <text evidence="2">The sequence shown here is derived from an EMBL/GenBank/DDBJ whole genome shotgun (WGS) entry which is preliminary data.</text>
</comment>
<protein>
    <submittedName>
        <fullName evidence="2">Helix-turn-helix transcriptional regulator</fullName>
    </submittedName>
</protein>
<reference evidence="2 3" key="1">
    <citation type="submission" date="2019-05" db="EMBL/GenBank/DDBJ databases">
        <title>Draft genome sequence of Actinomadura sp. 14C53.</title>
        <authorList>
            <person name="Saricaoglu S."/>
            <person name="Isik K."/>
        </authorList>
    </citation>
    <scope>NUCLEOTIDE SEQUENCE [LARGE SCALE GENOMIC DNA]</scope>
    <source>
        <strain evidence="2 3">14C53</strain>
    </source>
</reference>
<dbReference type="EMBL" id="VCKW01000156">
    <property type="protein sequence ID" value="TMQ92896.1"/>
    <property type="molecule type" value="Genomic_DNA"/>
</dbReference>
<keyword evidence="3" id="KW-1185">Reference proteome</keyword>
<accession>A0A5C4J630</accession>
<organism evidence="2 3">
    <name type="scientific">Actinomadura soli</name>
    <dbReference type="NCBI Taxonomy" id="2508997"/>
    <lineage>
        <taxon>Bacteria</taxon>
        <taxon>Bacillati</taxon>
        <taxon>Actinomycetota</taxon>
        <taxon>Actinomycetes</taxon>
        <taxon>Streptosporangiales</taxon>
        <taxon>Thermomonosporaceae</taxon>
        <taxon>Actinomadura</taxon>
    </lineage>
</organism>
<dbReference type="GO" id="GO:0003677">
    <property type="term" value="F:DNA binding"/>
    <property type="evidence" value="ECO:0007669"/>
    <property type="project" value="InterPro"/>
</dbReference>
<dbReference type="InterPro" id="IPR001387">
    <property type="entry name" value="Cro/C1-type_HTH"/>
</dbReference>
<dbReference type="InterPro" id="IPR041413">
    <property type="entry name" value="MLTR_LBD"/>
</dbReference>
<dbReference type="CDD" id="cd00093">
    <property type="entry name" value="HTH_XRE"/>
    <property type="match status" value="1"/>
</dbReference>
<dbReference type="RefSeq" id="WP_138647913.1">
    <property type="nucleotide sequence ID" value="NZ_VCKW01000156.1"/>
</dbReference>
<name>A0A5C4J630_9ACTN</name>
<dbReference type="Gene3D" id="3.30.450.180">
    <property type="match status" value="1"/>
</dbReference>
<dbReference type="PROSITE" id="PS50943">
    <property type="entry name" value="HTH_CROC1"/>
    <property type="match status" value="1"/>
</dbReference>